<dbReference type="Proteomes" id="UP001595839">
    <property type="component" value="Unassembled WGS sequence"/>
</dbReference>
<evidence type="ECO:0000313" key="5">
    <source>
        <dbReference type="EMBL" id="MFC4502577.1"/>
    </source>
</evidence>
<keyword evidence="2" id="KW-0238">DNA-binding</keyword>
<protein>
    <submittedName>
        <fullName evidence="5">Winged helix-turn-helix transcriptional regulator</fullName>
    </submittedName>
</protein>
<evidence type="ECO:0000313" key="6">
    <source>
        <dbReference type="Proteomes" id="UP001595839"/>
    </source>
</evidence>
<evidence type="ECO:0000256" key="1">
    <source>
        <dbReference type="ARBA" id="ARBA00023015"/>
    </source>
</evidence>
<dbReference type="RefSeq" id="WP_381174757.1">
    <property type="nucleotide sequence ID" value="NZ_JBHSFK010000015.1"/>
</dbReference>
<dbReference type="SUPFAM" id="SSF46785">
    <property type="entry name" value="Winged helix' DNA-binding domain"/>
    <property type="match status" value="1"/>
</dbReference>
<feature type="domain" description="HTH hxlR-type" evidence="4">
    <location>
        <begin position="11"/>
        <end position="108"/>
    </location>
</feature>
<accession>A0ABV9AT09</accession>
<dbReference type="InterPro" id="IPR036390">
    <property type="entry name" value="WH_DNA-bd_sf"/>
</dbReference>
<evidence type="ECO:0000256" key="2">
    <source>
        <dbReference type="ARBA" id="ARBA00023125"/>
    </source>
</evidence>
<organism evidence="5 6">
    <name type="scientific">Streptomyces vulcanius</name>
    <dbReference type="NCBI Taxonomy" id="1441876"/>
    <lineage>
        <taxon>Bacteria</taxon>
        <taxon>Bacillati</taxon>
        <taxon>Actinomycetota</taxon>
        <taxon>Actinomycetes</taxon>
        <taxon>Kitasatosporales</taxon>
        <taxon>Streptomycetaceae</taxon>
        <taxon>Streptomyces</taxon>
    </lineage>
</organism>
<dbReference type="InterPro" id="IPR002577">
    <property type="entry name" value="HTH_HxlR"/>
</dbReference>
<comment type="caution">
    <text evidence="5">The sequence shown here is derived from an EMBL/GenBank/DDBJ whole genome shotgun (WGS) entry which is preliminary data.</text>
</comment>
<dbReference type="CDD" id="cd00090">
    <property type="entry name" value="HTH_ARSR"/>
    <property type="match status" value="1"/>
</dbReference>
<gene>
    <name evidence="5" type="ORF">ACFPIH_24190</name>
</gene>
<dbReference type="Pfam" id="PF01638">
    <property type="entry name" value="HxlR"/>
    <property type="match status" value="1"/>
</dbReference>
<evidence type="ECO:0000259" key="4">
    <source>
        <dbReference type="PROSITE" id="PS51118"/>
    </source>
</evidence>
<dbReference type="EMBL" id="JBHSFK010000015">
    <property type="protein sequence ID" value="MFC4502577.1"/>
    <property type="molecule type" value="Genomic_DNA"/>
</dbReference>
<keyword evidence="6" id="KW-1185">Reference proteome</keyword>
<dbReference type="InterPro" id="IPR036388">
    <property type="entry name" value="WH-like_DNA-bd_sf"/>
</dbReference>
<dbReference type="PROSITE" id="PS51118">
    <property type="entry name" value="HTH_HXLR"/>
    <property type="match status" value="1"/>
</dbReference>
<evidence type="ECO:0000256" key="3">
    <source>
        <dbReference type="ARBA" id="ARBA00023163"/>
    </source>
</evidence>
<proteinExistence type="predicted"/>
<dbReference type="PANTHER" id="PTHR33204">
    <property type="entry name" value="TRANSCRIPTIONAL REGULATOR, MARR FAMILY"/>
    <property type="match status" value="1"/>
</dbReference>
<reference evidence="6" key="1">
    <citation type="journal article" date="2019" name="Int. J. Syst. Evol. Microbiol.">
        <title>The Global Catalogue of Microorganisms (GCM) 10K type strain sequencing project: providing services to taxonomists for standard genome sequencing and annotation.</title>
        <authorList>
            <consortium name="The Broad Institute Genomics Platform"/>
            <consortium name="The Broad Institute Genome Sequencing Center for Infectious Disease"/>
            <person name="Wu L."/>
            <person name="Ma J."/>
        </authorList>
    </citation>
    <scope>NUCLEOTIDE SEQUENCE [LARGE SCALE GENOMIC DNA]</scope>
    <source>
        <strain evidence="6">CGMCC 4.7177</strain>
    </source>
</reference>
<dbReference type="PANTHER" id="PTHR33204:SF17">
    <property type="entry name" value="TRANSCRIPTIONAL REGULATORY PROTEIN"/>
    <property type="match status" value="1"/>
</dbReference>
<sequence>MERKSFQDMSCPVALALERVGEWWSILILRDATHGITRFDGFQKSLGISPNSLTRRLGALVEAGLLERRRYSERPPRDEYVLTEAGHAFQPVLTALYVFGTKHFPPKAPNVRLVDKESGADVDPLLIDRTTGHPIDEEHTTFLPGPSADERLRAVLERRNEQVS</sequence>
<dbReference type="Gene3D" id="1.10.10.10">
    <property type="entry name" value="Winged helix-like DNA-binding domain superfamily/Winged helix DNA-binding domain"/>
    <property type="match status" value="1"/>
</dbReference>
<keyword evidence="1" id="KW-0805">Transcription regulation</keyword>
<dbReference type="InterPro" id="IPR011991">
    <property type="entry name" value="ArsR-like_HTH"/>
</dbReference>
<name>A0ABV9AT09_9ACTN</name>
<keyword evidence="3" id="KW-0804">Transcription</keyword>